<keyword evidence="2" id="KW-0805">Transcription regulation</keyword>
<dbReference type="GO" id="GO:0003700">
    <property type="term" value="F:DNA-binding transcription factor activity"/>
    <property type="evidence" value="ECO:0007669"/>
    <property type="project" value="InterPro"/>
</dbReference>
<organism evidence="7 8">
    <name type="scientific">Kalanchoe fedtschenkoi</name>
    <name type="common">Lavender scallops</name>
    <name type="synonym">South American air plant</name>
    <dbReference type="NCBI Taxonomy" id="63787"/>
    <lineage>
        <taxon>Eukaryota</taxon>
        <taxon>Viridiplantae</taxon>
        <taxon>Streptophyta</taxon>
        <taxon>Embryophyta</taxon>
        <taxon>Tracheophyta</taxon>
        <taxon>Spermatophyta</taxon>
        <taxon>Magnoliopsida</taxon>
        <taxon>eudicotyledons</taxon>
        <taxon>Gunneridae</taxon>
        <taxon>Pentapetalae</taxon>
        <taxon>Saxifragales</taxon>
        <taxon>Crassulaceae</taxon>
        <taxon>Kalanchoe</taxon>
    </lineage>
</organism>
<dbReference type="AlphaFoldDB" id="A0A7N0UUG4"/>
<dbReference type="InterPro" id="IPR036638">
    <property type="entry name" value="HLH_DNA-bd_sf"/>
</dbReference>
<reference evidence="7" key="1">
    <citation type="submission" date="2021-01" db="UniProtKB">
        <authorList>
            <consortium name="EnsemblPlants"/>
        </authorList>
    </citation>
    <scope>IDENTIFICATION</scope>
</reference>
<keyword evidence="5" id="KW-0175">Coiled coil</keyword>
<comment type="subcellular location">
    <subcellularLocation>
        <location evidence="1">Nucleus</location>
    </subcellularLocation>
</comment>
<dbReference type="InterPro" id="IPR044818">
    <property type="entry name" value="ILR3-like"/>
</dbReference>
<dbReference type="GO" id="GO:0006879">
    <property type="term" value="P:intracellular iron ion homeostasis"/>
    <property type="evidence" value="ECO:0007669"/>
    <property type="project" value="InterPro"/>
</dbReference>
<evidence type="ECO:0000256" key="2">
    <source>
        <dbReference type="ARBA" id="ARBA00023015"/>
    </source>
</evidence>
<evidence type="ECO:0000256" key="3">
    <source>
        <dbReference type="ARBA" id="ARBA00023163"/>
    </source>
</evidence>
<proteinExistence type="predicted"/>
<dbReference type="InterPro" id="IPR011598">
    <property type="entry name" value="bHLH_dom"/>
</dbReference>
<feature type="domain" description="BHLH" evidence="6">
    <location>
        <begin position="67"/>
        <end position="118"/>
    </location>
</feature>
<sequence>MEDDCLHFDFLDYDFINDTLPSDLCWLNQSACPEVQLNSTSCASNERESTGDAKESTRKRLRTKSCCKAEMKALREKLRRERFNDKLLELSSIIDPARLARSDKVAILDDAIRILKQLKTEAQELEEARKKLNDEINNLKAEKYELREEKVTLKAEKERIEQQMKLIAPASFVPSHPASYHPVANKMPVIPGYGLVPMWRYLPTSAVDTSKDHELRPPAA</sequence>
<dbReference type="SUPFAM" id="SSF47459">
    <property type="entry name" value="HLH, helix-loop-helix DNA-binding domain"/>
    <property type="match status" value="1"/>
</dbReference>
<accession>A0A7N0UUG4</accession>
<evidence type="ECO:0000256" key="1">
    <source>
        <dbReference type="ARBA" id="ARBA00004123"/>
    </source>
</evidence>
<evidence type="ECO:0000256" key="4">
    <source>
        <dbReference type="ARBA" id="ARBA00023242"/>
    </source>
</evidence>
<dbReference type="GO" id="GO:0046983">
    <property type="term" value="F:protein dimerization activity"/>
    <property type="evidence" value="ECO:0007669"/>
    <property type="project" value="InterPro"/>
</dbReference>
<dbReference type="SMART" id="SM00353">
    <property type="entry name" value="HLH"/>
    <property type="match status" value="1"/>
</dbReference>
<dbReference type="Proteomes" id="UP000594263">
    <property type="component" value="Unplaced"/>
</dbReference>
<dbReference type="GO" id="GO:0005634">
    <property type="term" value="C:nucleus"/>
    <property type="evidence" value="ECO:0007669"/>
    <property type="project" value="UniProtKB-SubCell"/>
</dbReference>
<evidence type="ECO:0000313" key="8">
    <source>
        <dbReference type="Proteomes" id="UP000594263"/>
    </source>
</evidence>
<evidence type="ECO:0000256" key="5">
    <source>
        <dbReference type="SAM" id="Coils"/>
    </source>
</evidence>
<dbReference type="PANTHER" id="PTHR46133">
    <property type="entry name" value="BHLH TRANSCRIPTION FACTOR"/>
    <property type="match status" value="1"/>
</dbReference>
<evidence type="ECO:0000259" key="6">
    <source>
        <dbReference type="PROSITE" id="PS50888"/>
    </source>
</evidence>
<dbReference type="OMA" id="PNNMPAH"/>
<dbReference type="Gene3D" id="4.10.280.10">
    <property type="entry name" value="Helix-loop-helix DNA-binding domain"/>
    <property type="match status" value="1"/>
</dbReference>
<dbReference type="Gramene" id="Kaladp0082s0004.1.v1.1">
    <property type="protein sequence ID" value="Kaladp0082s0004.1.v1.1"/>
    <property type="gene ID" value="Kaladp0082s0004.v1.1"/>
</dbReference>
<dbReference type="Pfam" id="PF00010">
    <property type="entry name" value="HLH"/>
    <property type="match status" value="1"/>
</dbReference>
<protein>
    <recommendedName>
        <fullName evidence="6">BHLH domain-containing protein</fullName>
    </recommendedName>
</protein>
<evidence type="ECO:0000313" key="7">
    <source>
        <dbReference type="EnsemblPlants" id="Kaladp0082s0004.1.v1.1"/>
    </source>
</evidence>
<dbReference type="EnsemblPlants" id="Kaladp0082s0004.1.v1.1">
    <property type="protein sequence ID" value="Kaladp0082s0004.1.v1.1"/>
    <property type="gene ID" value="Kaladp0082s0004.v1.1"/>
</dbReference>
<dbReference type="PANTHER" id="PTHR46133:SF9">
    <property type="entry name" value="TRANSCRIPTION FACTOR BHLH104"/>
    <property type="match status" value="1"/>
</dbReference>
<dbReference type="PROSITE" id="PS50888">
    <property type="entry name" value="BHLH"/>
    <property type="match status" value="1"/>
</dbReference>
<keyword evidence="8" id="KW-1185">Reference proteome</keyword>
<feature type="coiled-coil region" evidence="5">
    <location>
        <begin position="108"/>
        <end position="166"/>
    </location>
</feature>
<keyword evidence="4" id="KW-0539">Nucleus</keyword>
<name>A0A7N0UUG4_KALFE</name>
<keyword evidence="3" id="KW-0804">Transcription</keyword>